<sequence>MVMGNAEGGARHPVAAAIATLLRRSIHSPHQSLGLALEFTSLYRNSRMTVIVLEMELHYEKFEFATRDEMSSPGRNPVDNGTRGKISRAFGTYTVTSWRHTYNTLEVSALNNLFNHIASINGYLTHTYNVEAQAALPRTGRVVDLHFNRASGQLMSKNGP</sequence>
<dbReference type="OrthoDB" id="10448959at2759"/>
<dbReference type="Proteomes" id="UP000626092">
    <property type="component" value="Unassembled WGS sequence"/>
</dbReference>
<keyword evidence="2" id="KW-1185">Reference proteome</keyword>
<accession>A0A834LZZ5</accession>
<name>A0A834LZZ5_RHOSS</name>
<proteinExistence type="predicted"/>
<evidence type="ECO:0000313" key="1">
    <source>
        <dbReference type="EMBL" id="KAF7152053.1"/>
    </source>
</evidence>
<gene>
    <name evidence="1" type="ORF">RHSIM_Rhsim01G0206900</name>
</gene>
<evidence type="ECO:0000313" key="2">
    <source>
        <dbReference type="Proteomes" id="UP000626092"/>
    </source>
</evidence>
<reference evidence="1" key="1">
    <citation type="submission" date="2019-11" db="EMBL/GenBank/DDBJ databases">
        <authorList>
            <person name="Liu Y."/>
            <person name="Hou J."/>
            <person name="Li T.-Q."/>
            <person name="Guan C.-H."/>
            <person name="Wu X."/>
            <person name="Wu H.-Z."/>
            <person name="Ling F."/>
            <person name="Zhang R."/>
            <person name="Shi X.-G."/>
            <person name="Ren J.-P."/>
            <person name="Chen E.-F."/>
            <person name="Sun J.-M."/>
        </authorList>
    </citation>
    <scope>NUCLEOTIDE SEQUENCE</scope>
    <source>
        <strain evidence="1">Adult_tree_wgs_1</strain>
        <tissue evidence="1">Leaves</tissue>
    </source>
</reference>
<comment type="caution">
    <text evidence="1">The sequence shown here is derived from an EMBL/GenBank/DDBJ whole genome shotgun (WGS) entry which is preliminary data.</text>
</comment>
<dbReference type="AlphaFoldDB" id="A0A834LZZ5"/>
<organism evidence="1 2">
    <name type="scientific">Rhododendron simsii</name>
    <name type="common">Sims's rhododendron</name>
    <dbReference type="NCBI Taxonomy" id="118357"/>
    <lineage>
        <taxon>Eukaryota</taxon>
        <taxon>Viridiplantae</taxon>
        <taxon>Streptophyta</taxon>
        <taxon>Embryophyta</taxon>
        <taxon>Tracheophyta</taxon>
        <taxon>Spermatophyta</taxon>
        <taxon>Magnoliopsida</taxon>
        <taxon>eudicotyledons</taxon>
        <taxon>Gunneridae</taxon>
        <taxon>Pentapetalae</taxon>
        <taxon>asterids</taxon>
        <taxon>Ericales</taxon>
        <taxon>Ericaceae</taxon>
        <taxon>Ericoideae</taxon>
        <taxon>Rhodoreae</taxon>
        <taxon>Rhododendron</taxon>
    </lineage>
</organism>
<protein>
    <submittedName>
        <fullName evidence="1">Uncharacterized protein</fullName>
    </submittedName>
</protein>
<dbReference type="EMBL" id="WJXA01000001">
    <property type="protein sequence ID" value="KAF7152053.1"/>
    <property type="molecule type" value="Genomic_DNA"/>
</dbReference>